<sequence length="482" mass="51284">MAAAPMSFAFTLLAACISFLHHAPAAAAAAPANQTAGFLDCLAASLPAGVVYTHASRSYQSVLESSIKNLLFDTPATPTPVAVVEATDASHVQAAVRCGVGHGVSVRSRSGGHDYEGLSYRSLDAARAFAVVDMAGGALRAASAPTVGVGGFLSGGGFGLMLRKHGLASDHVLDATMVEAKGRLLDRAAMGEDLFWAIRGGGGGNFGIVLSWKLRLVPVPATVTVFTVHRSRNQSATDLLAKWQRVAPSLPSDAFLRVVVQNQNAQFESLYLGTRAGLVAAMADAFPELNVTASDCIEMTWVQSVLYFAFLRHGEAAGDAPGQGHRQAGQVWETTWSWLLKDGAGLLILDPYGGEMARVAPAATPFPHRQALYNIQYYGFWSESGEAAAAKHMGWIRGVYGEMEPYVSKNPRGAYVNYRDLDLGVNDDGDGGGGVARARYEKATVWGRAYFKANFERLAAVKAKVDPDNYFKNEQSIPPLPS</sequence>
<feature type="signal peptide" evidence="7">
    <location>
        <begin position="1"/>
        <end position="28"/>
    </location>
</feature>
<dbReference type="PANTHER" id="PTHR32448">
    <property type="entry name" value="OS08G0158400 PROTEIN"/>
    <property type="match status" value="1"/>
</dbReference>
<accession>A3BCK5</accession>
<dbReference type="Proteomes" id="UP000007752">
    <property type="component" value="Chromosome 6"/>
</dbReference>
<evidence type="ECO:0000256" key="6">
    <source>
        <dbReference type="ARBA" id="ARBA00023180"/>
    </source>
</evidence>
<dbReference type="Gene3D" id="3.30.43.10">
    <property type="entry name" value="Uridine Diphospho-n-acetylenolpyruvylglucosamine Reductase, domain 2"/>
    <property type="match status" value="1"/>
</dbReference>
<dbReference type="SUPFAM" id="SSF56176">
    <property type="entry name" value="FAD-binding/transporter-associated domain-like"/>
    <property type="match status" value="1"/>
</dbReference>
<gene>
    <name evidence="9" type="ORF">OsJ_21634</name>
</gene>
<dbReference type="InterPro" id="IPR016167">
    <property type="entry name" value="FAD-bd_PCMH_sub1"/>
</dbReference>
<keyword evidence="3" id="KW-0285">Flavoprotein</keyword>
<organism evidence="9">
    <name type="scientific">Oryza sativa subsp. japonica</name>
    <name type="common">Rice</name>
    <dbReference type="NCBI Taxonomy" id="39947"/>
    <lineage>
        <taxon>Eukaryota</taxon>
        <taxon>Viridiplantae</taxon>
        <taxon>Streptophyta</taxon>
        <taxon>Embryophyta</taxon>
        <taxon>Tracheophyta</taxon>
        <taxon>Spermatophyta</taxon>
        <taxon>Magnoliopsida</taxon>
        <taxon>Liliopsida</taxon>
        <taxon>Poales</taxon>
        <taxon>Poaceae</taxon>
        <taxon>BOP clade</taxon>
        <taxon>Oryzoideae</taxon>
        <taxon>Oryzeae</taxon>
        <taxon>Oryzinae</taxon>
        <taxon>Oryza</taxon>
        <taxon>Oryza sativa</taxon>
    </lineage>
</organism>
<evidence type="ECO:0000256" key="1">
    <source>
        <dbReference type="ARBA" id="ARBA00001974"/>
    </source>
</evidence>
<evidence type="ECO:0000256" key="7">
    <source>
        <dbReference type="SAM" id="SignalP"/>
    </source>
</evidence>
<proteinExistence type="inferred from homology"/>
<feature type="domain" description="FAD-binding PCMH-type" evidence="8">
    <location>
        <begin position="19"/>
        <end position="219"/>
    </location>
</feature>
<reference evidence="9" key="1">
    <citation type="journal article" date="2005" name="PLoS Biol.">
        <title>The genomes of Oryza sativa: a history of duplications.</title>
        <authorList>
            <person name="Yu J."/>
            <person name="Wang J."/>
            <person name="Lin W."/>
            <person name="Li S."/>
            <person name="Li H."/>
            <person name="Zhou J."/>
            <person name="Ni P."/>
            <person name="Dong W."/>
            <person name="Hu S."/>
            <person name="Zeng C."/>
            <person name="Zhang J."/>
            <person name="Zhang Y."/>
            <person name="Li R."/>
            <person name="Xu Z."/>
            <person name="Li S."/>
            <person name="Li X."/>
            <person name="Zheng H."/>
            <person name="Cong L."/>
            <person name="Lin L."/>
            <person name="Yin J."/>
            <person name="Geng J."/>
            <person name="Li G."/>
            <person name="Shi J."/>
            <person name="Liu J."/>
            <person name="Lv H."/>
            <person name="Li J."/>
            <person name="Wang J."/>
            <person name="Deng Y."/>
            <person name="Ran L."/>
            <person name="Shi X."/>
            <person name="Wang X."/>
            <person name="Wu Q."/>
            <person name="Li C."/>
            <person name="Ren X."/>
            <person name="Wang J."/>
            <person name="Wang X."/>
            <person name="Li D."/>
            <person name="Liu D."/>
            <person name="Zhang X."/>
            <person name="Ji Z."/>
            <person name="Zhao W."/>
            <person name="Sun Y."/>
            <person name="Zhang Z."/>
            <person name="Bao J."/>
            <person name="Han Y."/>
            <person name="Dong L."/>
            <person name="Ji J."/>
            <person name="Chen P."/>
            <person name="Wu S."/>
            <person name="Liu J."/>
            <person name="Xiao Y."/>
            <person name="Bu D."/>
            <person name="Tan J."/>
            <person name="Yang L."/>
            <person name="Ye C."/>
            <person name="Zhang J."/>
            <person name="Xu J."/>
            <person name="Zhou Y."/>
            <person name="Yu Y."/>
            <person name="Zhang B."/>
            <person name="Zhuang S."/>
            <person name="Wei H."/>
            <person name="Liu B."/>
            <person name="Lei M."/>
            <person name="Yu H."/>
            <person name="Li Y."/>
            <person name="Xu H."/>
            <person name="Wei S."/>
            <person name="He X."/>
            <person name="Fang L."/>
            <person name="Zhang Z."/>
            <person name="Zhang Y."/>
            <person name="Huang X."/>
            <person name="Su Z."/>
            <person name="Tong W."/>
            <person name="Li J."/>
            <person name="Tong Z."/>
            <person name="Li S."/>
            <person name="Ye J."/>
            <person name="Wang L."/>
            <person name="Fang L."/>
            <person name="Lei T."/>
            <person name="Chen C."/>
            <person name="Chen H."/>
            <person name="Xu Z."/>
            <person name="Li H."/>
            <person name="Huang H."/>
            <person name="Zhang F."/>
            <person name="Xu H."/>
            <person name="Li N."/>
            <person name="Zhao C."/>
            <person name="Li S."/>
            <person name="Dong L."/>
            <person name="Huang Y."/>
            <person name="Li L."/>
            <person name="Xi Y."/>
            <person name="Qi Q."/>
            <person name="Li W."/>
            <person name="Zhang B."/>
            <person name="Hu W."/>
            <person name="Zhang Y."/>
            <person name="Tian X."/>
            <person name="Jiao Y."/>
            <person name="Liang X."/>
            <person name="Jin J."/>
            <person name="Gao L."/>
            <person name="Zheng W."/>
            <person name="Hao B."/>
            <person name="Liu S."/>
            <person name="Wang W."/>
            <person name="Yuan L."/>
            <person name="Cao M."/>
            <person name="McDermott J."/>
            <person name="Samudrala R."/>
            <person name="Wang J."/>
            <person name="Wong G.K."/>
            <person name="Yang H."/>
        </authorList>
    </citation>
    <scope>NUCLEOTIDE SEQUENCE [LARGE SCALE GENOMIC DNA]</scope>
</reference>
<comment type="similarity">
    <text evidence="2">Belongs to the oxygen-dependent FAD-linked oxidoreductase family.</text>
</comment>
<dbReference type="InterPro" id="IPR016166">
    <property type="entry name" value="FAD-bd_PCMH"/>
</dbReference>
<feature type="chain" id="PRO_5002650080" description="FAD-binding PCMH-type domain-containing protein" evidence="7">
    <location>
        <begin position="29"/>
        <end position="482"/>
    </location>
</feature>
<reference evidence="9" key="2">
    <citation type="submission" date="2008-12" db="EMBL/GenBank/DDBJ databases">
        <title>Improved gene annotation of the rice (Oryza sativa) genomes.</title>
        <authorList>
            <person name="Wang J."/>
            <person name="Li R."/>
            <person name="Fan W."/>
            <person name="Huang Q."/>
            <person name="Zhang J."/>
            <person name="Zhou Y."/>
            <person name="Hu Y."/>
            <person name="Zi S."/>
            <person name="Li J."/>
            <person name="Ni P."/>
            <person name="Zheng H."/>
            <person name="Zhang Y."/>
            <person name="Zhao M."/>
            <person name="Hao Q."/>
            <person name="McDermott J."/>
            <person name="Samudrala R."/>
            <person name="Kristiansen K."/>
            <person name="Wong G.K.-S."/>
        </authorList>
    </citation>
    <scope>NUCLEOTIDE SEQUENCE</scope>
</reference>
<evidence type="ECO:0000256" key="5">
    <source>
        <dbReference type="ARBA" id="ARBA00022827"/>
    </source>
</evidence>
<dbReference type="GO" id="GO:0071949">
    <property type="term" value="F:FAD binding"/>
    <property type="evidence" value="ECO:0007669"/>
    <property type="project" value="InterPro"/>
</dbReference>
<dbReference type="EMBL" id="CM000143">
    <property type="protein sequence ID" value="EAZ37294.1"/>
    <property type="molecule type" value="Genomic_DNA"/>
</dbReference>
<dbReference type="InterPro" id="IPR036318">
    <property type="entry name" value="FAD-bd_PCMH-like_sf"/>
</dbReference>
<dbReference type="InterPro" id="IPR012951">
    <property type="entry name" value="BBE"/>
</dbReference>
<dbReference type="GO" id="GO:0016491">
    <property type="term" value="F:oxidoreductase activity"/>
    <property type="evidence" value="ECO:0007669"/>
    <property type="project" value="InterPro"/>
</dbReference>
<dbReference type="InterPro" id="IPR006094">
    <property type="entry name" value="Oxid_FAD_bind_N"/>
</dbReference>
<dbReference type="Gene3D" id="3.30.465.10">
    <property type="match status" value="1"/>
</dbReference>
<evidence type="ECO:0000256" key="4">
    <source>
        <dbReference type="ARBA" id="ARBA00022729"/>
    </source>
</evidence>
<evidence type="ECO:0000256" key="2">
    <source>
        <dbReference type="ARBA" id="ARBA00005466"/>
    </source>
</evidence>
<keyword evidence="6" id="KW-0325">Glycoprotein</keyword>
<evidence type="ECO:0000256" key="3">
    <source>
        <dbReference type="ARBA" id="ARBA00022630"/>
    </source>
</evidence>
<dbReference type="AlphaFoldDB" id="A3BCK5"/>
<keyword evidence="5" id="KW-0274">FAD</keyword>
<protein>
    <recommendedName>
        <fullName evidence="8">FAD-binding PCMH-type domain-containing protein</fullName>
    </recommendedName>
</protein>
<comment type="cofactor">
    <cofactor evidence="1">
        <name>FAD</name>
        <dbReference type="ChEBI" id="CHEBI:57692"/>
    </cofactor>
</comment>
<dbReference type="Gene3D" id="3.40.462.20">
    <property type="match status" value="1"/>
</dbReference>
<evidence type="ECO:0000313" key="9">
    <source>
        <dbReference type="EMBL" id="EAZ37294.1"/>
    </source>
</evidence>
<name>A3BCK5_ORYSJ</name>
<keyword evidence="4 7" id="KW-0732">Signal</keyword>
<dbReference type="Pfam" id="PF01565">
    <property type="entry name" value="FAD_binding_4"/>
    <property type="match status" value="1"/>
</dbReference>
<dbReference type="Pfam" id="PF08031">
    <property type="entry name" value="BBE"/>
    <property type="match status" value="1"/>
</dbReference>
<evidence type="ECO:0000259" key="8">
    <source>
        <dbReference type="PROSITE" id="PS51387"/>
    </source>
</evidence>
<dbReference type="InterPro" id="IPR016169">
    <property type="entry name" value="FAD-bd_PCMH_sub2"/>
</dbReference>
<dbReference type="PROSITE" id="PS51387">
    <property type="entry name" value="FAD_PCMH"/>
    <property type="match status" value="1"/>
</dbReference>